<reference evidence="6 7" key="1">
    <citation type="submission" date="2019-12" db="EMBL/GenBank/DDBJ databases">
        <title>Whole genome sequencing of endophytic Actinobacterium Micromonospora sp. MPMI6T.</title>
        <authorList>
            <person name="Evv R."/>
            <person name="Podile A.R."/>
        </authorList>
    </citation>
    <scope>NUCLEOTIDE SEQUENCE [LARGE SCALE GENOMIC DNA]</scope>
    <source>
        <strain evidence="6 7">MPMI6</strain>
    </source>
</reference>
<dbReference type="CDD" id="cd03225">
    <property type="entry name" value="ABC_cobalt_CbiO_domain1"/>
    <property type="match status" value="1"/>
</dbReference>
<evidence type="ECO:0000313" key="7">
    <source>
        <dbReference type="Proteomes" id="UP000823521"/>
    </source>
</evidence>
<evidence type="ECO:0000256" key="4">
    <source>
        <dbReference type="ARBA" id="ARBA00022840"/>
    </source>
</evidence>
<dbReference type="RefSeq" id="WP_208810491.1">
    <property type="nucleotide sequence ID" value="NZ_WVUH01000001.1"/>
</dbReference>
<protein>
    <submittedName>
        <fullName evidence="6">ATP-binding cassette domain-containing protein</fullName>
    </submittedName>
</protein>
<dbReference type="InterPro" id="IPR003439">
    <property type="entry name" value="ABC_transporter-like_ATP-bd"/>
</dbReference>
<evidence type="ECO:0000256" key="2">
    <source>
        <dbReference type="ARBA" id="ARBA00022448"/>
    </source>
</evidence>
<dbReference type="EMBL" id="WVUH01000001">
    <property type="protein sequence ID" value="MBO4204408.1"/>
    <property type="molecule type" value="Genomic_DNA"/>
</dbReference>
<organism evidence="6 7">
    <name type="scientific">Micromonospora echinofusca</name>
    <dbReference type="NCBI Taxonomy" id="47858"/>
    <lineage>
        <taxon>Bacteria</taxon>
        <taxon>Bacillati</taxon>
        <taxon>Actinomycetota</taxon>
        <taxon>Actinomycetes</taxon>
        <taxon>Micromonosporales</taxon>
        <taxon>Micromonosporaceae</taxon>
        <taxon>Micromonospora</taxon>
    </lineage>
</organism>
<dbReference type="Pfam" id="PF00005">
    <property type="entry name" value="ABC_tran"/>
    <property type="match status" value="1"/>
</dbReference>
<keyword evidence="3" id="KW-0547">Nucleotide-binding</keyword>
<dbReference type="InterPro" id="IPR027417">
    <property type="entry name" value="P-loop_NTPase"/>
</dbReference>
<evidence type="ECO:0000256" key="3">
    <source>
        <dbReference type="ARBA" id="ARBA00022741"/>
    </source>
</evidence>
<dbReference type="PROSITE" id="PS50893">
    <property type="entry name" value="ABC_TRANSPORTER_2"/>
    <property type="match status" value="1"/>
</dbReference>
<feature type="domain" description="ABC transporter" evidence="5">
    <location>
        <begin position="4"/>
        <end position="245"/>
    </location>
</feature>
<evidence type="ECO:0000313" key="6">
    <source>
        <dbReference type="EMBL" id="MBO4204408.1"/>
    </source>
</evidence>
<accession>A0ABS3VIY3</accession>
<dbReference type="InterPro" id="IPR003593">
    <property type="entry name" value="AAA+_ATPase"/>
</dbReference>
<keyword evidence="4 6" id="KW-0067">ATP-binding</keyword>
<dbReference type="InterPro" id="IPR050095">
    <property type="entry name" value="ECF_ABC_transporter_ATP-bd"/>
</dbReference>
<dbReference type="PANTHER" id="PTHR43553:SF21">
    <property type="entry name" value="ABC TRANSPORTER ATP-BINDING PROTEIN MA_1418-RELATED"/>
    <property type="match status" value="1"/>
</dbReference>
<keyword evidence="2" id="KW-0813">Transport</keyword>
<dbReference type="InterPro" id="IPR015856">
    <property type="entry name" value="ABC_transpr_CbiO/EcfA_su"/>
</dbReference>
<comment type="caution">
    <text evidence="6">The sequence shown here is derived from an EMBL/GenBank/DDBJ whole genome shotgun (WGS) entry which is preliminary data.</text>
</comment>
<dbReference type="PROSITE" id="PS00211">
    <property type="entry name" value="ABC_TRANSPORTER_1"/>
    <property type="match status" value="1"/>
</dbReference>
<dbReference type="GO" id="GO:0005524">
    <property type="term" value="F:ATP binding"/>
    <property type="evidence" value="ECO:0007669"/>
    <property type="project" value="UniProtKB-KW"/>
</dbReference>
<name>A0ABS3VIY3_MICEH</name>
<keyword evidence="7" id="KW-1185">Reference proteome</keyword>
<sequence>MDLANLRDVTFTYAYADSAALEGVTLHLERGQLYGVVGTNGSGKSTLCSLLRGLIPHFHKGTVEGTVEILGRNLADWNPAELARTIGCVFDNPFTQISGIKDTVFEEIAFGLENLGVSRSDIVDRVTSISDRLGITALLPKNPNGLSGGQRQKVAFASIIAMDAEVLVIDEPTSQLDPQSSQAVFEIIADLKDRGKSIVLVEHKIDLMARYADRLVVMHAGKVVAEGPTREILAAPAVDAADVPRPEVTDLAFALESVGKGLGTIPVTRPQAEAAIAARMRGAQVHAHHVA</sequence>
<gene>
    <name evidence="6" type="ORF">GSF22_00035</name>
</gene>
<dbReference type="SUPFAM" id="SSF52540">
    <property type="entry name" value="P-loop containing nucleoside triphosphate hydrolases"/>
    <property type="match status" value="1"/>
</dbReference>
<dbReference type="SMART" id="SM00382">
    <property type="entry name" value="AAA"/>
    <property type="match status" value="1"/>
</dbReference>
<evidence type="ECO:0000256" key="1">
    <source>
        <dbReference type="ARBA" id="ARBA00005417"/>
    </source>
</evidence>
<dbReference type="PANTHER" id="PTHR43553">
    <property type="entry name" value="HEAVY METAL TRANSPORTER"/>
    <property type="match status" value="1"/>
</dbReference>
<dbReference type="Gene3D" id="3.40.50.300">
    <property type="entry name" value="P-loop containing nucleotide triphosphate hydrolases"/>
    <property type="match status" value="1"/>
</dbReference>
<proteinExistence type="inferred from homology"/>
<comment type="similarity">
    <text evidence="1">Belongs to the ABC transporter superfamily.</text>
</comment>
<evidence type="ECO:0000259" key="5">
    <source>
        <dbReference type="PROSITE" id="PS50893"/>
    </source>
</evidence>
<dbReference type="InterPro" id="IPR017871">
    <property type="entry name" value="ABC_transporter-like_CS"/>
</dbReference>
<dbReference type="Proteomes" id="UP000823521">
    <property type="component" value="Unassembled WGS sequence"/>
</dbReference>